<evidence type="ECO:0000313" key="2">
    <source>
        <dbReference type="EMBL" id="KAA4036590.1"/>
    </source>
</evidence>
<organism evidence="2">
    <name type="scientific">Bacteroides ovatus</name>
    <dbReference type="NCBI Taxonomy" id="28116"/>
    <lineage>
        <taxon>Bacteria</taxon>
        <taxon>Pseudomonadati</taxon>
        <taxon>Bacteroidota</taxon>
        <taxon>Bacteroidia</taxon>
        <taxon>Bacteroidales</taxon>
        <taxon>Bacteroidaceae</taxon>
        <taxon>Bacteroides</taxon>
    </lineage>
</organism>
<dbReference type="EMBL" id="VWKO01000003">
    <property type="protein sequence ID" value="KAA4036590.1"/>
    <property type="molecule type" value="Genomic_DNA"/>
</dbReference>
<accession>A0A641SBY3</accession>
<protein>
    <submittedName>
        <fullName evidence="2">Uncharacterized protein</fullName>
    </submittedName>
</protein>
<feature type="chain" id="PRO_5024792591" evidence="1">
    <location>
        <begin position="24"/>
        <end position="86"/>
    </location>
</feature>
<keyword evidence="1" id="KW-0732">Signal</keyword>
<reference evidence="2" key="1">
    <citation type="journal article" date="2019" name="Nat. Med.">
        <title>A library of human gut bacterial isolates paired with longitudinal multiomics data enables mechanistic microbiome research.</title>
        <authorList>
            <person name="Poyet M."/>
            <person name="Groussin M."/>
            <person name="Gibbons S.M."/>
            <person name="Avila-Pacheco J."/>
            <person name="Jiang X."/>
            <person name="Kearney S.M."/>
            <person name="Perrotta A.R."/>
            <person name="Berdy B."/>
            <person name="Zhao S."/>
            <person name="Lieberman T.D."/>
            <person name="Swanson P.K."/>
            <person name="Smith M."/>
            <person name="Roesemann S."/>
            <person name="Alexander J.E."/>
            <person name="Rich S.A."/>
            <person name="Livny J."/>
            <person name="Vlamakis H."/>
            <person name="Clish C."/>
            <person name="Bullock K."/>
            <person name="Deik A."/>
            <person name="Scott J."/>
            <person name="Pierce K.A."/>
            <person name="Xavier R.J."/>
            <person name="Alm E.J."/>
        </authorList>
    </citation>
    <scope>NUCLEOTIDE SEQUENCE</scope>
    <source>
        <strain evidence="2">BIOML-A147</strain>
    </source>
</reference>
<name>A0A641SBY3_BACOV</name>
<evidence type="ECO:0000256" key="1">
    <source>
        <dbReference type="SAM" id="SignalP"/>
    </source>
</evidence>
<sequence length="86" mass="9924">MKAMKLKSCFLLIGLLLVCNVYAQELCRADFLPKASAAFDLLTQKYSEERIVKEIRAKNVRWVTNLMSASAVFYKATHEKRYLDMS</sequence>
<dbReference type="AlphaFoldDB" id="A0A641SBY3"/>
<feature type="non-terminal residue" evidence="2">
    <location>
        <position position="86"/>
    </location>
</feature>
<comment type="caution">
    <text evidence="2">The sequence shown here is derived from an EMBL/GenBank/DDBJ whole genome shotgun (WGS) entry which is preliminary data.</text>
</comment>
<feature type="signal peptide" evidence="1">
    <location>
        <begin position="1"/>
        <end position="23"/>
    </location>
</feature>
<proteinExistence type="predicted"/>
<gene>
    <name evidence="2" type="ORF">F3D60_01145</name>
</gene>